<dbReference type="InterPro" id="IPR000477">
    <property type="entry name" value="RT_dom"/>
</dbReference>
<dbReference type="Proteomes" id="UP000030764">
    <property type="component" value="Unassembled WGS sequence"/>
</dbReference>
<feature type="domain" description="Reverse transcriptase" evidence="1">
    <location>
        <begin position="1"/>
        <end position="89"/>
    </location>
</feature>
<accession>A0A085LSI9</accession>
<name>A0A085LSI9_9BILA</name>
<sequence length="89" mass="10355">MGSPLSPILDDIFVEHLEDKAYTNMKAPIVPRFFKRYADDIFAVVEAATEELLLDQFNSLFPYCISFTIEKKTKRQLPFLDARVIEQRV</sequence>
<protein>
    <recommendedName>
        <fullName evidence="1">Reverse transcriptase domain-containing protein</fullName>
    </recommendedName>
</protein>
<organism evidence="2 3">
    <name type="scientific">Trichuris suis</name>
    <name type="common">pig whipworm</name>
    <dbReference type="NCBI Taxonomy" id="68888"/>
    <lineage>
        <taxon>Eukaryota</taxon>
        <taxon>Metazoa</taxon>
        <taxon>Ecdysozoa</taxon>
        <taxon>Nematoda</taxon>
        <taxon>Enoplea</taxon>
        <taxon>Dorylaimia</taxon>
        <taxon>Trichinellida</taxon>
        <taxon>Trichuridae</taxon>
        <taxon>Trichuris</taxon>
    </lineage>
</organism>
<evidence type="ECO:0000313" key="3">
    <source>
        <dbReference type="Proteomes" id="UP000030764"/>
    </source>
</evidence>
<keyword evidence="3" id="KW-1185">Reference proteome</keyword>
<evidence type="ECO:0000259" key="1">
    <source>
        <dbReference type="PROSITE" id="PS50878"/>
    </source>
</evidence>
<reference evidence="2 3" key="1">
    <citation type="journal article" date="2014" name="Nat. Genet.">
        <title>Genome and transcriptome of the porcine whipworm Trichuris suis.</title>
        <authorList>
            <person name="Jex A.R."/>
            <person name="Nejsum P."/>
            <person name="Schwarz E.M."/>
            <person name="Hu L."/>
            <person name="Young N.D."/>
            <person name="Hall R.S."/>
            <person name="Korhonen P.K."/>
            <person name="Liao S."/>
            <person name="Thamsborg S."/>
            <person name="Xia J."/>
            <person name="Xu P."/>
            <person name="Wang S."/>
            <person name="Scheerlinck J.P."/>
            <person name="Hofmann A."/>
            <person name="Sternberg P.W."/>
            <person name="Wang J."/>
            <person name="Gasser R.B."/>
        </authorList>
    </citation>
    <scope>NUCLEOTIDE SEQUENCE [LARGE SCALE GENOMIC DNA]</scope>
    <source>
        <strain evidence="2">DCEP-RM93M</strain>
    </source>
</reference>
<dbReference type="PANTHER" id="PTHR21301">
    <property type="entry name" value="REVERSE TRANSCRIPTASE"/>
    <property type="match status" value="1"/>
</dbReference>
<dbReference type="PANTHER" id="PTHR21301:SF11">
    <property type="entry name" value="GIY-YIG DOMAIN-CONTAINING PROTEIN"/>
    <property type="match status" value="1"/>
</dbReference>
<dbReference type="PROSITE" id="PS50878">
    <property type="entry name" value="RT_POL"/>
    <property type="match status" value="1"/>
</dbReference>
<gene>
    <name evidence="2" type="ORF">M513_11168</name>
</gene>
<proteinExistence type="predicted"/>
<dbReference type="AlphaFoldDB" id="A0A085LSI9"/>
<dbReference type="EMBL" id="KL363309">
    <property type="protein sequence ID" value="KFD47935.1"/>
    <property type="molecule type" value="Genomic_DNA"/>
</dbReference>
<evidence type="ECO:0000313" key="2">
    <source>
        <dbReference type="EMBL" id="KFD47935.1"/>
    </source>
</evidence>